<dbReference type="OrthoDB" id="5143202at2"/>
<dbReference type="InterPro" id="IPR011335">
    <property type="entry name" value="Restrct_endonuc-II-like"/>
</dbReference>
<dbReference type="SUPFAM" id="SSF52980">
    <property type="entry name" value="Restriction endonuclease-like"/>
    <property type="match status" value="1"/>
</dbReference>
<proteinExistence type="predicted"/>
<dbReference type="Proteomes" id="UP000220914">
    <property type="component" value="Unassembled WGS sequence"/>
</dbReference>
<reference evidence="1 2" key="1">
    <citation type="submission" date="2017-10" db="EMBL/GenBank/DDBJ databases">
        <title>The new phylogeny of genus Mycobacterium.</title>
        <authorList>
            <person name="Tortoli E."/>
            <person name="Trovato A."/>
            <person name="Cirillo D.M."/>
        </authorList>
    </citation>
    <scope>NUCLEOTIDE SEQUENCE [LARGE SCALE GENOMIC DNA]</scope>
    <source>
        <strain evidence="1 2">CCUG37673</strain>
    </source>
</reference>
<dbReference type="RefSeq" id="WP_097941212.1">
    <property type="nucleotide sequence ID" value="NZ_BLKS01000003.1"/>
</dbReference>
<protein>
    <recommendedName>
        <fullName evidence="3">DUF559 domain-containing protein</fullName>
    </recommendedName>
</protein>
<dbReference type="AlphaFoldDB" id="A0A2A7N0C0"/>
<dbReference type="Gene3D" id="3.40.960.10">
    <property type="entry name" value="VSR Endonuclease"/>
    <property type="match status" value="1"/>
</dbReference>
<comment type="caution">
    <text evidence="1">The sequence shown here is derived from an EMBL/GenBank/DDBJ whole genome shotgun (WGS) entry which is preliminary data.</text>
</comment>
<dbReference type="EMBL" id="PDCP01000028">
    <property type="protein sequence ID" value="PEG37233.1"/>
    <property type="molecule type" value="Genomic_DNA"/>
</dbReference>
<organism evidence="1 2">
    <name type="scientific">Mycolicibacterium agri</name>
    <name type="common">Mycobacterium agri</name>
    <dbReference type="NCBI Taxonomy" id="36811"/>
    <lineage>
        <taxon>Bacteria</taxon>
        <taxon>Bacillati</taxon>
        <taxon>Actinomycetota</taxon>
        <taxon>Actinomycetes</taxon>
        <taxon>Mycobacteriales</taxon>
        <taxon>Mycobacteriaceae</taxon>
        <taxon>Mycolicibacterium</taxon>
    </lineage>
</organism>
<gene>
    <name evidence="1" type="ORF">CQY20_16840</name>
</gene>
<evidence type="ECO:0000313" key="2">
    <source>
        <dbReference type="Proteomes" id="UP000220914"/>
    </source>
</evidence>
<accession>A0A2A7N0C0</accession>
<name>A0A2A7N0C0_MYCAG</name>
<evidence type="ECO:0008006" key="3">
    <source>
        <dbReference type="Google" id="ProtNLM"/>
    </source>
</evidence>
<evidence type="ECO:0000313" key="1">
    <source>
        <dbReference type="EMBL" id="PEG37233.1"/>
    </source>
</evidence>
<keyword evidence="2" id="KW-1185">Reference proteome</keyword>
<sequence>MPPELRAVFAAQGGVATSSQILLHVSRRGMQRRLRSGELVRIFPSIYSLGAPDLLTLMRGLDLRCGEHVAVCMGTAAAMYGFDTEDVSDVHVLNPDGHLLRDQDGLVVHRRDGAPLIDHHGRLVTTPAWTAIEVARSLRRQRALATLDAALRSQTCDQRGLHLAAKAQAGRRGIVMVRDLIPLARPGAESPMESEARLVMLDGGLPEPLLQYKIVDRDGRLWRVDFAWPECRLAVEYEGFDFHSTPEALRKDRQKRAALEEMSWRVLSIVCDDVRRQPEVMVRRIGAGLMQTAA</sequence>